<feature type="compositionally biased region" description="Basic and acidic residues" evidence="1">
    <location>
        <begin position="332"/>
        <end position="342"/>
    </location>
</feature>
<feature type="region of interest" description="Disordered" evidence="1">
    <location>
        <begin position="320"/>
        <end position="343"/>
    </location>
</feature>
<feature type="domain" description="F-box" evidence="2">
    <location>
        <begin position="63"/>
        <end position="114"/>
    </location>
</feature>
<dbReference type="Proteomes" id="UP000275078">
    <property type="component" value="Unassembled WGS sequence"/>
</dbReference>
<organism evidence="3 4">
    <name type="scientific">Ascobolus immersus RN42</name>
    <dbReference type="NCBI Taxonomy" id="1160509"/>
    <lineage>
        <taxon>Eukaryota</taxon>
        <taxon>Fungi</taxon>
        <taxon>Dikarya</taxon>
        <taxon>Ascomycota</taxon>
        <taxon>Pezizomycotina</taxon>
        <taxon>Pezizomycetes</taxon>
        <taxon>Pezizales</taxon>
        <taxon>Ascobolaceae</taxon>
        <taxon>Ascobolus</taxon>
    </lineage>
</organism>
<reference evidence="3 4" key="1">
    <citation type="journal article" date="2018" name="Nat. Ecol. Evol.">
        <title>Pezizomycetes genomes reveal the molecular basis of ectomycorrhizal truffle lifestyle.</title>
        <authorList>
            <person name="Murat C."/>
            <person name="Payen T."/>
            <person name="Noel B."/>
            <person name="Kuo A."/>
            <person name="Morin E."/>
            <person name="Chen J."/>
            <person name="Kohler A."/>
            <person name="Krizsan K."/>
            <person name="Balestrini R."/>
            <person name="Da Silva C."/>
            <person name="Montanini B."/>
            <person name="Hainaut M."/>
            <person name="Levati E."/>
            <person name="Barry K.W."/>
            <person name="Belfiori B."/>
            <person name="Cichocki N."/>
            <person name="Clum A."/>
            <person name="Dockter R.B."/>
            <person name="Fauchery L."/>
            <person name="Guy J."/>
            <person name="Iotti M."/>
            <person name="Le Tacon F."/>
            <person name="Lindquist E.A."/>
            <person name="Lipzen A."/>
            <person name="Malagnac F."/>
            <person name="Mello A."/>
            <person name="Molinier V."/>
            <person name="Miyauchi S."/>
            <person name="Poulain J."/>
            <person name="Riccioni C."/>
            <person name="Rubini A."/>
            <person name="Sitrit Y."/>
            <person name="Splivallo R."/>
            <person name="Traeger S."/>
            <person name="Wang M."/>
            <person name="Zifcakova L."/>
            <person name="Wipf D."/>
            <person name="Zambonelli A."/>
            <person name="Paolocci F."/>
            <person name="Nowrousian M."/>
            <person name="Ottonello S."/>
            <person name="Baldrian P."/>
            <person name="Spatafora J.W."/>
            <person name="Henrissat B."/>
            <person name="Nagy L.G."/>
            <person name="Aury J.M."/>
            <person name="Wincker P."/>
            <person name="Grigoriev I.V."/>
            <person name="Bonfante P."/>
            <person name="Martin F.M."/>
        </authorList>
    </citation>
    <scope>NUCLEOTIDE SEQUENCE [LARGE SCALE GENOMIC DNA]</scope>
    <source>
        <strain evidence="3 4">RN42</strain>
    </source>
</reference>
<dbReference type="PROSITE" id="PS50181">
    <property type="entry name" value="FBOX"/>
    <property type="match status" value="1"/>
</dbReference>
<evidence type="ECO:0000256" key="1">
    <source>
        <dbReference type="SAM" id="MobiDB-lite"/>
    </source>
</evidence>
<dbReference type="EMBL" id="ML119788">
    <property type="protein sequence ID" value="RPA74504.1"/>
    <property type="molecule type" value="Genomic_DNA"/>
</dbReference>
<proteinExistence type="predicted"/>
<dbReference type="Pfam" id="PF00646">
    <property type="entry name" value="F-box"/>
    <property type="match status" value="1"/>
</dbReference>
<evidence type="ECO:0000259" key="2">
    <source>
        <dbReference type="PROSITE" id="PS50181"/>
    </source>
</evidence>
<evidence type="ECO:0000313" key="4">
    <source>
        <dbReference type="Proteomes" id="UP000275078"/>
    </source>
</evidence>
<dbReference type="AlphaFoldDB" id="A0A3N4HXV4"/>
<evidence type="ECO:0000313" key="3">
    <source>
        <dbReference type="EMBL" id="RPA74504.1"/>
    </source>
</evidence>
<dbReference type="InterPro" id="IPR001810">
    <property type="entry name" value="F-box_dom"/>
</dbReference>
<name>A0A3N4HXV4_ASCIM</name>
<feature type="compositionally biased region" description="Polar residues" evidence="1">
    <location>
        <begin position="320"/>
        <end position="331"/>
    </location>
</feature>
<sequence length="373" mass="42177">MFTVRAHYNESANKCTSFFRRPNPNRVATRTWNITTHSRMARNPKKPKIQYLVTAKDAPPKLTVSILSLPNELLHQIAIHSPTLDTFLSLSAVNHRFNNLIRSLFTQERFVSSLFKIQTAGLEIGKPAELIFTFLRDACSELIDFTHDPTRAVENHNHIVKETYPELAADSDSNLLVGTVDFFTETSRGDWHIATFRSSSTLENRQEKRLRALFKPSSDEPASALYLSVVHFQYGRNVSSAEGYLYEKADDEFARCLGKYYRARTRLRGTPEFDGLGVGDAMLMDALLKCWPVTMLSPRSMCGYKPPPMLYLSQKNRWNGDATNQNSSSGELSERPQRKNIEDLDDVTPSVVLRYGGPHGCVLVSGVSSKRLH</sequence>
<protein>
    <recommendedName>
        <fullName evidence="2">F-box domain-containing protein</fullName>
    </recommendedName>
</protein>
<keyword evidence="4" id="KW-1185">Reference proteome</keyword>
<gene>
    <name evidence="3" type="ORF">BJ508DRAFT_340106</name>
</gene>
<accession>A0A3N4HXV4</accession>